<proteinExistence type="predicted"/>
<reference evidence="1 2" key="1">
    <citation type="journal article" date="2022" name="Allergy">
        <title>Genome assembly and annotation of Periplaneta americana reveal a comprehensive cockroach allergen profile.</title>
        <authorList>
            <person name="Wang L."/>
            <person name="Xiong Q."/>
            <person name="Saelim N."/>
            <person name="Wang L."/>
            <person name="Nong W."/>
            <person name="Wan A.T."/>
            <person name="Shi M."/>
            <person name="Liu X."/>
            <person name="Cao Q."/>
            <person name="Hui J.H.L."/>
            <person name="Sookrung N."/>
            <person name="Leung T.F."/>
            <person name="Tungtrongchitr A."/>
            <person name="Tsui S.K.W."/>
        </authorList>
    </citation>
    <scope>NUCLEOTIDE SEQUENCE [LARGE SCALE GENOMIC DNA]</scope>
    <source>
        <strain evidence="1">PWHHKU_190912</strain>
    </source>
</reference>
<evidence type="ECO:0000313" key="1">
    <source>
        <dbReference type="EMBL" id="KAJ4437284.1"/>
    </source>
</evidence>
<accession>A0ABQ8STW9</accession>
<gene>
    <name evidence="1" type="ORF">ANN_17422</name>
</gene>
<dbReference type="EMBL" id="JAJSOF020000021">
    <property type="protein sequence ID" value="KAJ4437284.1"/>
    <property type="molecule type" value="Genomic_DNA"/>
</dbReference>
<evidence type="ECO:0000313" key="2">
    <source>
        <dbReference type="Proteomes" id="UP001148838"/>
    </source>
</evidence>
<comment type="caution">
    <text evidence="1">The sequence shown here is derived from an EMBL/GenBank/DDBJ whole genome shotgun (WGS) entry which is preliminary data.</text>
</comment>
<name>A0ABQ8STW9_PERAM</name>
<organism evidence="1 2">
    <name type="scientific">Periplaneta americana</name>
    <name type="common">American cockroach</name>
    <name type="synonym">Blatta americana</name>
    <dbReference type="NCBI Taxonomy" id="6978"/>
    <lineage>
        <taxon>Eukaryota</taxon>
        <taxon>Metazoa</taxon>
        <taxon>Ecdysozoa</taxon>
        <taxon>Arthropoda</taxon>
        <taxon>Hexapoda</taxon>
        <taxon>Insecta</taxon>
        <taxon>Pterygota</taxon>
        <taxon>Neoptera</taxon>
        <taxon>Polyneoptera</taxon>
        <taxon>Dictyoptera</taxon>
        <taxon>Blattodea</taxon>
        <taxon>Blattoidea</taxon>
        <taxon>Blattidae</taxon>
        <taxon>Blattinae</taxon>
        <taxon>Periplaneta</taxon>
    </lineage>
</organism>
<sequence>MTGLCEGGNELPDSLKAICKQCADGVVDPTEINFTDEAWFHLHGHVIMQNNRYWSTENPHLIHETPLHDEKVGVCIKYCDSPVETRSRVPQRAGRAWKDRATQQLKLRTHLLPRACAVRGKRGSWKPGELIVVTRMIAKS</sequence>
<protein>
    <submittedName>
        <fullName evidence="1">Uncharacterized protein</fullName>
    </submittedName>
</protein>
<dbReference type="Proteomes" id="UP001148838">
    <property type="component" value="Unassembled WGS sequence"/>
</dbReference>
<keyword evidence="2" id="KW-1185">Reference proteome</keyword>